<organism evidence="1 2">
    <name type="scientific">Paenibacillus tianjinensis</name>
    <dbReference type="NCBI Taxonomy" id="2810347"/>
    <lineage>
        <taxon>Bacteria</taxon>
        <taxon>Bacillati</taxon>
        <taxon>Bacillota</taxon>
        <taxon>Bacilli</taxon>
        <taxon>Bacillales</taxon>
        <taxon>Paenibacillaceae</taxon>
        <taxon>Paenibacillus</taxon>
    </lineage>
</organism>
<proteinExistence type="predicted"/>
<dbReference type="EMBL" id="CP070969">
    <property type="protein sequence ID" value="QSF46531.1"/>
    <property type="molecule type" value="Genomic_DNA"/>
</dbReference>
<keyword evidence="2" id="KW-1185">Reference proteome</keyword>
<accession>A0ABX7LH58</accession>
<evidence type="ECO:0000313" key="2">
    <source>
        <dbReference type="Proteomes" id="UP000663452"/>
    </source>
</evidence>
<gene>
    <name evidence="1" type="ORF">JRJ22_08145</name>
</gene>
<evidence type="ECO:0000313" key="1">
    <source>
        <dbReference type="EMBL" id="QSF46531.1"/>
    </source>
</evidence>
<name>A0ABX7LH58_9BACL</name>
<dbReference type="RefSeq" id="WP_206104006.1">
    <property type="nucleotide sequence ID" value="NZ_CP070969.1"/>
</dbReference>
<sequence>MKEEIVLFKIHKGLKDRDHYEATRKHWRMSKKRIEYIKYAVGINQGKVECVYQPTSWVVVEEGELKGRLQFEGSEASSDIIHKLQRVQDQLLKKFGAGNPVAYISLSELE</sequence>
<protein>
    <submittedName>
        <fullName evidence="1">Uncharacterized protein</fullName>
    </submittedName>
</protein>
<dbReference type="Proteomes" id="UP000663452">
    <property type="component" value="Chromosome"/>
</dbReference>
<reference evidence="1 2" key="1">
    <citation type="submission" date="2021-02" db="EMBL/GenBank/DDBJ databases">
        <title>Paenibacillus tianjinensis sp. nov.</title>
        <authorList>
            <person name="Liu H."/>
        </authorList>
    </citation>
    <scope>NUCLEOTIDE SEQUENCE [LARGE SCALE GENOMIC DNA]</scope>
    <source>
        <strain evidence="1 2">TB2019</strain>
    </source>
</reference>